<feature type="domain" description="Protein kinase" evidence="9">
    <location>
        <begin position="1"/>
        <end position="201"/>
    </location>
</feature>
<name>A0A1Y1Z1Q5_9FUNG</name>
<dbReference type="GO" id="GO:0005737">
    <property type="term" value="C:cytoplasm"/>
    <property type="evidence" value="ECO:0007669"/>
    <property type="project" value="TreeGrafter"/>
</dbReference>
<evidence type="ECO:0000256" key="3">
    <source>
        <dbReference type="ARBA" id="ARBA00022679"/>
    </source>
</evidence>
<dbReference type="OrthoDB" id="193931at2759"/>
<reference evidence="10 11" key="1">
    <citation type="submission" date="2016-07" db="EMBL/GenBank/DDBJ databases">
        <title>Pervasive Adenine N6-methylation of Active Genes in Fungi.</title>
        <authorList>
            <consortium name="DOE Joint Genome Institute"/>
            <person name="Mondo S.J."/>
            <person name="Dannebaum R.O."/>
            <person name="Kuo R.C."/>
            <person name="Labutti K."/>
            <person name="Haridas S."/>
            <person name="Kuo A."/>
            <person name="Salamov A."/>
            <person name="Ahrendt S.R."/>
            <person name="Lipzen A."/>
            <person name="Sullivan W."/>
            <person name="Andreopoulos W.B."/>
            <person name="Clum A."/>
            <person name="Lindquist E."/>
            <person name="Daum C."/>
            <person name="Ramamoorthy G.K."/>
            <person name="Gryganskyi A."/>
            <person name="Culley D."/>
            <person name="Magnuson J.K."/>
            <person name="James T.Y."/>
            <person name="O'Malley M.A."/>
            <person name="Stajich J.E."/>
            <person name="Spatafora J.W."/>
            <person name="Visel A."/>
            <person name="Grigoriev I.V."/>
        </authorList>
    </citation>
    <scope>NUCLEOTIDE SEQUENCE [LARGE SCALE GENOMIC DNA]</scope>
    <source>
        <strain evidence="10 11">CBS 931.73</strain>
    </source>
</reference>
<keyword evidence="6" id="KW-0067">ATP-binding</keyword>
<comment type="similarity">
    <text evidence="1">Belongs to the protein kinase superfamily. CAMK Ser/Thr protein kinase family. NIM1 subfamily.</text>
</comment>
<evidence type="ECO:0000313" key="10">
    <source>
        <dbReference type="EMBL" id="ORY04221.1"/>
    </source>
</evidence>
<dbReference type="PROSITE" id="PS00108">
    <property type="entry name" value="PROTEIN_KINASE_ST"/>
    <property type="match status" value="1"/>
</dbReference>
<evidence type="ECO:0000259" key="9">
    <source>
        <dbReference type="PROSITE" id="PS50011"/>
    </source>
</evidence>
<dbReference type="SUPFAM" id="SSF56112">
    <property type="entry name" value="Protein kinase-like (PK-like)"/>
    <property type="match status" value="1"/>
</dbReference>
<dbReference type="PANTHER" id="PTHR24346">
    <property type="entry name" value="MAP/MICROTUBULE AFFINITY-REGULATING KINASE"/>
    <property type="match status" value="1"/>
</dbReference>
<evidence type="ECO:0000256" key="7">
    <source>
        <dbReference type="ARBA" id="ARBA00038181"/>
    </source>
</evidence>
<dbReference type="PROSITE" id="PS50011">
    <property type="entry name" value="PROTEIN_KINASE_DOM"/>
    <property type="match status" value="1"/>
</dbReference>
<dbReference type="InterPro" id="IPR008271">
    <property type="entry name" value="Ser/Thr_kinase_AS"/>
</dbReference>
<dbReference type="InterPro" id="IPR011009">
    <property type="entry name" value="Kinase-like_dom_sf"/>
</dbReference>
<feature type="region of interest" description="Disordered" evidence="8">
    <location>
        <begin position="320"/>
        <end position="357"/>
    </location>
</feature>
<dbReference type="Pfam" id="PF00069">
    <property type="entry name" value="Pkinase"/>
    <property type="match status" value="1"/>
</dbReference>
<dbReference type="FunFam" id="1.10.510.10:FF:000002">
    <property type="entry name" value="Non-specific serine/threonine protein kinase"/>
    <property type="match status" value="1"/>
</dbReference>
<dbReference type="GO" id="GO:0004674">
    <property type="term" value="F:protein serine/threonine kinase activity"/>
    <property type="evidence" value="ECO:0007669"/>
    <property type="project" value="UniProtKB-KW"/>
</dbReference>
<organism evidence="10 11">
    <name type="scientific">Basidiobolus meristosporus CBS 931.73</name>
    <dbReference type="NCBI Taxonomy" id="1314790"/>
    <lineage>
        <taxon>Eukaryota</taxon>
        <taxon>Fungi</taxon>
        <taxon>Fungi incertae sedis</taxon>
        <taxon>Zoopagomycota</taxon>
        <taxon>Entomophthoromycotina</taxon>
        <taxon>Basidiobolomycetes</taxon>
        <taxon>Basidiobolales</taxon>
        <taxon>Basidiobolaceae</taxon>
        <taxon>Basidiobolus</taxon>
    </lineage>
</organism>
<accession>A0A1Y1Z1Q5</accession>
<evidence type="ECO:0000256" key="4">
    <source>
        <dbReference type="ARBA" id="ARBA00022741"/>
    </source>
</evidence>
<dbReference type="STRING" id="1314790.A0A1Y1Z1Q5"/>
<proteinExistence type="inferred from homology"/>
<dbReference type="GO" id="GO:0005524">
    <property type="term" value="F:ATP binding"/>
    <property type="evidence" value="ECO:0007669"/>
    <property type="project" value="UniProtKB-KW"/>
</dbReference>
<evidence type="ECO:0000256" key="8">
    <source>
        <dbReference type="SAM" id="MobiDB-lite"/>
    </source>
</evidence>
<evidence type="ECO:0000256" key="1">
    <source>
        <dbReference type="ARBA" id="ARBA00010791"/>
    </source>
</evidence>
<dbReference type="GO" id="GO:0000226">
    <property type="term" value="P:microtubule cytoskeleton organization"/>
    <property type="evidence" value="ECO:0007669"/>
    <property type="project" value="TreeGrafter"/>
</dbReference>
<dbReference type="Gene3D" id="1.10.510.10">
    <property type="entry name" value="Transferase(Phosphotransferase) domain 1"/>
    <property type="match status" value="1"/>
</dbReference>
<dbReference type="GO" id="GO:0035556">
    <property type="term" value="P:intracellular signal transduction"/>
    <property type="evidence" value="ECO:0007669"/>
    <property type="project" value="TreeGrafter"/>
</dbReference>
<keyword evidence="2" id="KW-0723">Serine/threonine-protein kinase</keyword>
<keyword evidence="11" id="KW-1185">Reference proteome</keyword>
<evidence type="ECO:0000313" key="11">
    <source>
        <dbReference type="Proteomes" id="UP000193498"/>
    </source>
</evidence>
<dbReference type="EMBL" id="MCFE01000037">
    <property type="protein sequence ID" value="ORY04221.1"/>
    <property type="molecule type" value="Genomic_DNA"/>
</dbReference>
<keyword evidence="5 10" id="KW-0418">Kinase</keyword>
<dbReference type="AlphaFoldDB" id="A0A1Y1Z1Q5"/>
<dbReference type="InterPro" id="IPR000719">
    <property type="entry name" value="Prot_kinase_dom"/>
</dbReference>
<comment type="similarity">
    <text evidence="7">Belongs to the protein kinase superfamily. CAMK Ser/Thr protein kinase family. Smok subfamily.</text>
</comment>
<comment type="caution">
    <text evidence="10">The sequence shown here is derived from an EMBL/GenBank/DDBJ whole genome shotgun (WGS) entry which is preliminary data.</text>
</comment>
<dbReference type="PANTHER" id="PTHR24346:SF82">
    <property type="entry name" value="KP78A-RELATED"/>
    <property type="match status" value="1"/>
</dbReference>
<gene>
    <name evidence="10" type="ORF">K493DRAFT_206064</name>
</gene>
<sequence length="357" mass="40709">MSLLHHPNIAKLTDIMIQPTHYYLFLEYINGGQLLDYIISHGKLKEEKAREFARQICSALDYCHKNSVVHRDLKIENILIDTDGSIKIIDFGLSNLYSPCSQLSTFCGSLYFAAPELLHSRAYTGPEIDIWSMGIVLYVLVCGRVPFEGANMPTLHAKIKKAHVEYPDWLSCECKSLLSRILVADPSERATMDEIIQHPWMNIDYESPVESHVPQRKPLASPLDGDVIKRMAGFEFGGEESIRAQLEGVLESEAYKEQHDHFRHPLLSIYYLVQEKMDREKVQAPVVVPQSQHLTPPPAEKRKDSIRKIKKSFSGNTMEFSSTSALITNRRHPTRVQFRESLSSHQPSPPTRNGKVW</sequence>
<dbReference type="SMART" id="SM00220">
    <property type="entry name" value="S_TKc"/>
    <property type="match status" value="1"/>
</dbReference>
<dbReference type="InParanoid" id="A0A1Y1Z1Q5"/>
<keyword evidence="3" id="KW-0808">Transferase</keyword>
<evidence type="ECO:0000256" key="6">
    <source>
        <dbReference type="ARBA" id="ARBA00022840"/>
    </source>
</evidence>
<keyword evidence="4" id="KW-0547">Nucleotide-binding</keyword>
<protein>
    <submittedName>
        <fullName evidence="10">Pkinase-domain-containing protein</fullName>
    </submittedName>
</protein>
<dbReference type="Proteomes" id="UP000193498">
    <property type="component" value="Unassembled WGS sequence"/>
</dbReference>
<evidence type="ECO:0000256" key="5">
    <source>
        <dbReference type="ARBA" id="ARBA00022777"/>
    </source>
</evidence>
<evidence type="ECO:0000256" key="2">
    <source>
        <dbReference type="ARBA" id="ARBA00022527"/>
    </source>
</evidence>